<feature type="domain" description="Toprim" evidence="10">
    <location>
        <begin position="2"/>
        <end position="111"/>
    </location>
</feature>
<evidence type="ECO:0000313" key="13">
    <source>
        <dbReference type="Proteomes" id="UP000298458"/>
    </source>
</evidence>
<dbReference type="AlphaFoldDB" id="A0A4R9GF54"/>
<dbReference type="HAMAP" id="MF_00952">
    <property type="entry name" value="Topoisom_1_prok"/>
    <property type="match status" value="1"/>
</dbReference>
<dbReference type="EC" id="5.6.2.1" evidence="8"/>
<feature type="active site" description="O-(5'-phospho-DNA)-tyrosine intermediate" evidence="8">
    <location>
        <position position="296"/>
    </location>
</feature>
<dbReference type="GO" id="GO:0046872">
    <property type="term" value="F:metal ion binding"/>
    <property type="evidence" value="ECO:0007669"/>
    <property type="project" value="UniProtKB-KW"/>
</dbReference>
<dbReference type="InterPro" id="IPR013497">
    <property type="entry name" value="Topo_IA_cen"/>
</dbReference>
<dbReference type="InterPro" id="IPR003601">
    <property type="entry name" value="Topo_IA_2"/>
</dbReference>
<keyword evidence="3" id="KW-0479">Metal-binding</keyword>
<feature type="site" description="Interaction with DNA" evidence="8">
    <location>
        <position position="153"/>
    </location>
</feature>
<dbReference type="InterPro" id="IPR006171">
    <property type="entry name" value="TOPRIM_dom"/>
</dbReference>
<comment type="function">
    <text evidence="8">Releases the supercoiling and torsional tension of DNA, which is introduced during the DNA replication and transcription, by transiently cleaving and rejoining one strand of the DNA duplex. Introduces a single-strand break via transesterification at a target site in duplex DNA. The scissile phosphodiester is attacked by the catalytic tyrosine of the enzyme, resulting in the formation of a DNA-(5'-phosphotyrosyl)-enzyme intermediate and the expulsion of a 3'-OH DNA strand. The free DNA strand then undergoes passage around the unbroken strand, thus removing DNA supercoils. Finally, in the religation step, the DNA 3'-OH attacks the covalent intermediate to expel the active-site tyrosine and restore the DNA phosphodiester backbone.</text>
</comment>
<name>A0A4R9GF54_9LEPT</name>
<comment type="catalytic activity">
    <reaction evidence="1 8">
        <text>ATP-independent breakage of single-stranded DNA, followed by passage and rejoining.</text>
        <dbReference type="EC" id="5.6.2.1"/>
    </reaction>
</comment>
<dbReference type="SMART" id="SM00436">
    <property type="entry name" value="TOP1Bc"/>
    <property type="match status" value="1"/>
</dbReference>
<evidence type="ECO:0000313" key="12">
    <source>
        <dbReference type="EMBL" id="TGK09910.1"/>
    </source>
</evidence>
<dbReference type="SUPFAM" id="SSF56712">
    <property type="entry name" value="Prokaryotic type I DNA topoisomerase"/>
    <property type="match status" value="1"/>
</dbReference>
<dbReference type="Pfam" id="PF01751">
    <property type="entry name" value="Toprim"/>
    <property type="match status" value="1"/>
</dbReference>
<dbReference type="InterPro" id="IPR003602">
    <property type="entry name" value="Topo_IA_DNA-bd_dom"/>
</dbReference>
<dbReference type="NCBIfam" id="TIGR01051">
    <property type="entry name" value="topA_bact"/>
    <property type="match status" value="1"/>
</dbReference>
<dbReference type="Gene3D" id="3.40.50.140">
    <property type="match status" value="1"/>
</dbReference>
<proteinExistence type="inferred from homology"/>
<dbReference type="PRINTS" id="PR00417">
    <property type="entry name" value="PRTPISMRASEI"/>
</dbReference>
<dbReference type="Gene3D" id="2.70.20.10">
    <property type="entry name" value="Topoisomerase I, domain 3"/>
    <property type="match status" value="1"/>
</dbReference>
<keyword evidence="4" id="KW-0460">Magnesium</keyword>
<feature type="site" description="Interaction with DNA" evidence="8">
    <location>
        <position position="487"/>
    </location>
</feature>
<dbReference type="PROSITE" id="PS52039">
    <property type="entry name" value="TOPO_IA_2"/>
    <property type="match status" value="1"/>
</dbReference>
<feature type="site" description="Interaction with DNA" evidence="8">
    <location>
        <position position="138"/>
    </location>
</feature>
<dbReference type="InterPro" id="IPR028612">
    <property type="entry name" value="Topoisom_1_IA"/>
</dbReference>
<keyword evidence="6 8" id="KW-0238">DNA-binding</keyword>
<dbReference type="Gene3D" id="1.10.290.10">
    <property type="entry name" value="Topoisomerase I, domain 4"/>
    <property type="match status" value="1"/>
</dbReference>
<evidence type="ECO:0000256" key="2">
    <source>
        <dbReference type="ARBA" id="ARBA00009446"/>
    </source>
</evidence>
<dbReference type="PANTHER" id="PTHR42785">
    <property type="entry name" value="DNA TOPOISOMERASE, TYPE IA, CORE"/>
    <property type="match status" value="1"/>
</dbReference>
<evidence type="ECO:0000256" key="9">
    <source>
        <dbReference type="SAM" id="MobiDB-lite"/>
    </source>
</evidence>
<feature type="site" description="Interaction with DNA" evidence="8">
    <location>
        <position position="298"/>
    </location>
</feature>
<dbReference type="GO" id="GO:0003917">
    <property type="term" value="F:DNA topoisomerase type I (single strand cut, ATP-independent) activity"/>
    <property type="evidence" value="ECO:0007669"/>
    <property type="project" value="UniProtKB-UniRule"/>
</dbReference>
<evidence type="ECO:0000259" key="10">
    <source>
        <dbReference type="PROSITE" id="PS50880"/>
    </source>
</evidence>
<dbReference type="PROSITE" id="PS50880">
    <property type="entry name" value="TOPRIM"/>
    <property type="match status" value="1"/>
</dbReference>
<evidence type="ECO:0000256" key="8">
    <source>
        <dbReference type="HAMAP-Rule" id="MF_00952"/>
    </source>
</evidence>
<dbReference type="PANTHER" id="PTHR42785:SF1">
    <property type="entry name" value="DNA TOPOISOMERASE"/>
    <property type="match status" value="1"/>
</dbReference>
<comment type="subunit">
    <text evidence="8">Monomer.</text>
</comment>
<dbReference type="Proteomes" id="UP000298458">
    <property type="component" value="Unassembled WGS sequence"/>
</dbReference>
<dbReference type="InterPro" id="IPR023406">
    <property type="entry name" value="Topo_IA_AS"/>
</dbReference>
<dbReference type="InterPro" id="IPR005733">
    <property type="entry name" value="TopoI_bac-type"/>
</dbReference>
<dbReference type="GO" id="GO:0006265">
    <property type="term" value="P:DNA topological change"/>
    <property type="evidence" value="ECO:0007669"/>
    <property type="project" value="UniProtKB-UniRule"/>
</dbReference>
<keyword evidence="13" id="KW-1185">Reference proteome</keyword>
<dbReference type="GO" id="GO:0003677">
    <property type="term" value="F:DNA binding"/>
    <property type="evidence" value="ECO:0007669"/>
    <property type="project" value="UniProtKB-KW"/>
</dbReference>
<keyword evidence="5 8" id="KW-0799">Topoisomerase</keyword>
<evidence type="ECO:0000256" key="3">
    <source>
        <dbReference type="ARBA" id="ARBA00022723"/>
    </source>
</evidence>
<dbReference type="RefSeq" id="WP_135768273.1">
    <property type="nucleotide sequence ID" value="NZ_RQET01000008.1"/>
</dbReference>
<dbReference type="CDD" id="cd00186">
    <property type="entry name" value="TOP1Ac"/>
    <property type="match status" value="1"/>
</dbReference>
<dbReference type="InterPro" id="IPR013825">
    <property type="entry name" value="Topo_IA_cen_sub2"/>
</dbReference>
<reference evidence="12" key="1">
    <citation type="journal article" date="2019" name="PLoS Negl. Trop. Dis.">
        <title>Revisiting the worldwide diversity of Leptospira species in the environment.</title>
        <authorList>
            <person name="Vincent A.T."/>
            <person name="Schiettekatte O."/>
            <person name="Bourhy P."/>
            <person name="Veyrier F.J."/>
            <person name="Picardeau M."/>
        </authorList>
    </citation>
    <scope>NUCLEOTIDE SEQUENCE [LARGE SCALE GENOMIC DNA]</scope>
    <source>
        <strain evidence="12">SSW15</strain>
    </source>
</reference>
<feature type="site" description="Interaction with DNA" evidence="8">
    <location>
        <position position="137"/>
    </location>
</feature>
<evidence type="ECO:0000256" key="4">
    <source>
        <dbReference type="ARBA" id="ARBA00022842"/>
    </source>
</evidence>
<dbReference type="PROSITE" id="PS00396">
    <property type="entry name" value="TOPO_IA_1"/>
    <property type="match status" value="1"/>
</dbReference>
<comment type="similarity">
    <text evidence="2 8">Belongs to the type IA topoisomerase family.</text>
</comment>
<organism evidence="12 13">
    <name type="scientific">Leptospira fletcheri</name>
    <dbReference type="NCBI Taxonomy" id="2484981"/>
    <lineage>
        <taxon>Bacteria</taxon>
        <taxon>Pseudomonadati</taxon>
        <taxon>Spirochaetota</taxon>
        <taxon>Spirochaetia</taxon>
        <taxon>Leptospirales</taxon>
        <taxon>Leptospiraceae</taxon>
        <taxon>Leptospira</taxon>
    </lineage>
</organism>
<dbReference type="InterPro" id="IPR013824">
    <property type="entry name" value="Topo_IA_cen_sub1"/>
</dbReference>
<dbReference type="SMART" id="SM00493">
    <property type="entry name" value="TOPRIM"/>
    <property type="match status" value="1"/>
</dbReference>
<dbReference type="Pfam" id="PF01131">
    <property type="entry name" value="Topoisom_bac"/>
    <property type="match status" value="1"/>
</dbReference>
<keyword evidence="7 8" id="KW-0413">Isomerase</keyword>
<dbReference type="InterPro" id="IPR000380">
    <property type="entry name" value="Topo_IA"/>
</dbReference>
<evidence type="ECO:0000256" key="7">
    <source>
        <dbReference type="ARBA" id="ARBA00023235"/>
    </source>
</evidence>
<accession>A0A4R9GF54</accession>
<evidence type="ECO:0000256" key="6">
    <source>
        <dbReference type="ARBA" id="ARBA00023125"/>
    </source>
</evidence>
<dbReference type="SMART" id="SM00437">
    <property type="entry name" value="TOP1Ac"/>
    <property type="match status" value="1"/>
</dbReference>
<sequence length="614" mass="69367">MTKLLVVESPAKARTLSSYLGSDFIVLATFGHLVDLPHDRLGIDLGSDFLPEYELLPGKKKVLAPILKAAKQAEHIFIGTDPDREGEFIGSVLWERIGKKSALRRVRFREISKSAVLSALGEPTDLDLDLVESQVARRILDRLIGYRISPFLWKAYTSGTSAGRVQSVALKWICEREEEIRSFVPEDSWEVNSKVRFGTEKDEFVLFRRKEGAFSEEGPAASLAALLSESGARLRVTERKEKKGETLPPPPYTTASLQQDAFRMYKFPAAKTSKLAQLLYEGVDLGRGKRQGLITYMRTDSVRISTNSKIELRKQAALSYGKESVAEGTDSHRKSKGKAKAQDAHEAIRPVDPSLTSEEIFFLSDKALSKDAKKLYELIWKRAVASQMKPERWNQLRFSAEAGGEIWQAEIKRTEFPGYRVVYGGRAEKKPEWKIGESLLPETWKVEKKTTEPSPRYTEATLVGRLEKEGIGRPSTFANILETLYKRKYTISDKAGILSTNLGERVNSILQEVFPDLFREGFTSEMESELDRIAEGSVSRSEVLKRFYSKLESTLKRTDSKSVSKERKTVPKTVLGYGTCPVCGKGVRVRKRSSRKKEYYVCSRFPECDYAEYL</sequence>
<dbReference type="Gene3D" id="1.10.460.10">
    <property type="entry name" value="Topoisomerase I, domain 2"/>
    <property type="match status" value="1"/>
</dbReference>
<dbReference type="OrthoDB" id="9804262at2"/>
<dbReference type="EMBL" id="RQET01000008">
    <property type="protein sequence ID" value="TGK09910.1"/>
    <property type="molecule type" value="Genomic_DNA"/>
</dbReference>
<evidence type="ECO:0000259" key="11">
    <source>
        <dbReference type="PROSITE" id="PS52039"/>
    </source>
</evidence>
<feature type="site" description="Interaction with DNA" evidence="8">
    <location>
        <position position="141"/>
    </location>
</feature>
<feature type="domain" description="Topo IA-type catalytic" evidence="11">
    <location>
        <begin position="127"/>
        <end position="555"/>
    </location>
</feature>
<feature type="site" description="Interaction with DNA" evidence="8">
    <location>
        <position position="146"/>
    </location>
</feature>
<evidence type="ECO:0000256" key="1">
    <source>
        <dbReference type="ARBA" id="ARBA00000213"/>
    </source>
</evidence>
<protein>
    <recommendedName>
        <fullName evidence="8">DNA topoisomerase 1</fullName>
        <ecNumber evidence="8">5.6.2.1</ecNumber>
    </recommendedName>
    <alternativeName>
        <fullName evidence="8">DNA topoisomerase I</fullName>
    </alternativeName>
</protein>
<dbReference type="InterPro" id="IPR023405">
    <property type="entry name" value="Topo_IA_core_domain"/>
</dbReference>
<evidence type="ECO:0000256" key="5">
    <source>
        <dbReference type="ARBA" id="ARBA00023029"/>
    </source>
</evidence>
<dbReference type="InterPro" id="IPR013826">
    <property type="entry name" value="Topo_IA_cen_sub3"/>
</dbReference>
<feature type="region of interest" description="Disordered" evidence="9">
    <location>
        <begin position="323"/>
        <end position="346"/>
    </location>
</feature>
<gene>
    <name evidence="8 12" type="primary">topA</name>
    <name evidence="12" type="ORF">EHO60_11115</name>
</gene>
<feature type="site" description="Interaction with DNA" evidence="8">
    <location>
        <position position="32"/>
    </location>
</feature>
<feature type="region of interest" description="Interaction with DNA" evidence="8">
    <location>
        <begin position="161"/>
        <end position="166"/>
    </location>
</feature>
<comment type="caution">
    <text evidence="12">The sequence shown here is derived from an EMBL/GenBank/DDBJ whole genome shotgun (WGS) entry which is preliminary data.</text>
</comment>